<dbReference type="Pfam" id="PF01266">
    <property type="entry name" value="DAO"/>
    <property type="match status" value="1"/>
</dbReference>
<accession>A0A1L7TZ93</accession>
<dbReference type="PANTHER" id="PTHR13847">
    <property type="entry name" value="SARCOSINE DEHYDROGENASE-RELATED"/>
    <property type="match status" value="1"/>
</dbReference>
<dbReference type="EMBL" id="FCQH01000012">
    <property type="protein sequence ID" value="CVL02222.1"/>
    <property type="molecule type" value="Genomic_DNA"/>
</dbReference>
<dbReference type="InterPro" id="IPR006076">
    <property type="entry name" value="FAD-dep_OxRdtase"/>
</dbReference>
<evidence type="ECO:0000259" key="2">
    <source>
        <dbReference type="Pfam" id="PF01266"/>
    </source>
</evidence>
<organism evidence="3 4">
    <name type="scientific">Fusarium mangiferae</name>
    <name type="common">Mango malformation disease fungus</name>
    <dbReference type="NCBI Taxonomy" id="192010"/>
    <lineage>
        <taxon>Eukaryota</taxon>
        <taxon>Fungi</taxon>
        <taxon>Dikarya</taxon>
        <taxon>Ascomycota</taxon>
        <taxon>Pezizomycotina</taxon>
        <taxon>Sordariomycetes</taxon>
        <taxon>Hypocreomycetidae</taxon>
        <taxon>Hypocreales</taxon>
        <taxon>Nectriaceae</taxon>
        <taxon>Fusarium</taxon>
        <taxon>Fusarium fujikuroi species complex</taxon>
    </lineage>
</organism>
<dbReference type="AlphaFoldDB" id="A0A1L7TZ93"/>
<dbReference type="GO" id="GO:0005737">
    <property type="term" value="C:cytoplasm"/>
    <property type="evidence" value="ECO:0007669"/>
    <property type="project" value="TreeGrafter"/>
</dbReference>
<feature type="compositionally biased region" description="Basic and acidic residues" evidence="1">
    <location>
        <begin position="29"/>
        <end position="43"/>
    </location>
</feature>
<dbReference type="Gene3D" id="3.30.9.10">
    <property type="entry name" value="D-Amino Acid Oxidase, subunit A, domain 2"/>
    <property type="match status" value="1"/>
</dbReference>
<evidence type="ECO:0000313" key="4">
    <source>
        <dbReference type="Proteomes" id="UP000184255"/>
    </source>
</evidence>
<dbReference type="Gene3D" id="3.50.50.60">
    <property type="entry name" value="FAD/NAD(P)-binding domain"/>
    <property type="match status" value="1"/>
</dbReference>
<evidence type="ECO:0000313" key="3">
    <source>
        <dbReference type="EMBL" id="CVL02222.1"/>
    </source>
</evidence>
<dbReference type="Proteomes" id="UP000184255">
    <property type="component" value="Unassembled WGS sequence"/>
</dbReference>
<name>A0A1L7TZ93_FUSMA</name>
<dbReference type="GeneID" id="65087551"/>
<sequence length="493" mass="53371">MTNNSAKATQNGTGRRARPPSSNSTRSYWHRDPSDRLLGHRTTEELPTTADVVVIGSGITGTFAARELVTGGRSVLMLEAREACWGATGRILTKYYQNGGHCQPAVWDAPADVARFELGTFDLIASLVAKYNIPCDWQVIGGVHPIFSEEVLGAVKQQMERLQKYPDLQDRAILIQDKDELARKHVPEAIAAVFQPNAAKCWPYKLVAWILESLLDQHDASMFNLQTSTLVDRIEGGQLSWSLHTKRGQVQARHVLLATNAYTSHLVPGMSGLITPVRGQVCALEPPAGTTQLPHSYVWMKGADHQYLIHRGPEDTQDRSARSADRSIIFGGERLAERLDGEEGVCNDDEINPIISQALHRCVSDALMLPLENGNGVEAQVLDAKYEWTGIMGYSSDGGPWVGRLQGSLIGNSSDEGGSGAEDTGLWISAGYTGHGMPVAARCGAAVAEMILGRQGGIQVPGAWGVSEERAAAARGLAIPQTLRELLNELPAE</sequence>
<dbReference type="SUPFAM" id="SSF51905">
    <property type="entry name" value="FAD/NAD(P)-binding domain"/>
    <property type="match status" value="1"/>
</dbReference>
<dbReference type="VEuPathDB" id="FungiDB:FMAN_08291"/>
<dbReference type="PANTHER" id="PTHR13847:SF129">
    <property type="entry name" value="FAD DEPENDENT OXIDOREDUCTASE"/>
    <property type="match status" value="1"/>
</dbReference>
<dbReference type="RefSeq" id="XP_041687499.1">
    <property type="nucleotide sequence ID" value="XM_041821750.1"/>
</dbReference>
<feature type="region of interest" description="Disordered" evidence="1">
    <location>
        <begin position="1"/>
        <end position="43"/>
    </location>
</feature>
<proteinExistence type="predicted"/>
<keyword evidence="4" id="KW-1185">Reference proteome</keyword>
<evidence type="ECO:0000256" key="1">
    <source>
        <dbReference type="SAM" id="MobiDB-lite"/>
    </source>
</evidence>
<gene>
    <name evidence="3" type="ORF">FMAN_08291</name>
</gene>
<comment type="caution">
    <text evidence="3">The sequence shown here is derived from an EMBL/GenBank/DDBJ whole genome shotgun (WGS) entry which is preliminary data.</text>
</comment>
<protein>
    <recommendedName>
        <fullName evidence="2">FAD dependent oxidoreductase domain-containing protein</fullName>
    </recommendedName>
</protein>
<feature type="domain" description="FAD dependent oxidoreductase" evidence="2">
    <location>
        <begin position="51"/>
        <end position="450"/>
    </location>
</feature>
<dbReference type="InterPro" id="IPR036188">
    <property type="entry name" value="FAD/NAD-bd_sf"/>
</dbReference>
<reference evidence="4" key="1">
    <citation type="journal article" date="2016" name="Genome Biol. Evol.">
        <title>Comparative 'omics' of the Fusarium fujikuroi species complex highlights differences in genetic potential and metabolite synthesis.</title>
        <authorList>
            <person name="Niehaus E.-M."/>
            <person name="Muensterkoetter M."/>
            <person name="Proctor R.H."/>
            <person name="Brown D.W."/>
            <person name="Sharon A."/>
            <person name="Idan Y."/>
            <person name="Oren-Young L."/>
            <person name="Sieber C.M."/>
            <person name="Novak O."/>
            <person name="Pencik A."/>
            <person name="Tarkowska D."/>
            <person name="Hromadova K."/>
            <person name="Freeman S."/>
            <person name="Maymon M."/>
            <person name="Elazar M."/>
            <person name="Youssef S.A."/>
            <person name="El-Shabrawy E.S.M."/>
            <person name="Shalaby A.B.A."/>
            <person name="Houterman P."/>
            <person name="Brock N.L."/>
            <person name="Burkhardt I."/>
            <person name="Tsavkelova E.A."/>
            <person name="Dickschat J.S."/>
            <person name="Galuszka P."/>
            <person name="Gueldener U."/>
            <person name="Tudzynski B."/>
        </authorList>
    </citation>
    <scope>NUCLEOTIDE SEQUENCE [LARGE SCALE GENOMIC DNA]</scope>
    <source>
        <strain evidence="4">MRC7560</strain>
    </source>
</reference>
<feature type="compositionally biased region" description="Polar residues" evidence="1">
    <location>
        <begin position="1"/>
        <end position="13"/>
    </location>
</feature>